<name>A0A1H9FVU5_9SPIR</name>
<sequence>MKQLRIKKTAIILSIITLLTAGASALDLSLHLYPVYEAPLNNFMNKAGGFGGNVGIDIAPVSLRGRDKIFISGEFTYSVYPVEGLGIQSLFDGALGLGYNFRINDRFAVFPEVYAGLWSFNTSDAANIQSASGLVFGGRVGGEFYLGPAFSLSAFGGFKTYYTRPSPFMNNFELGIGIRYSLSRGLFSSNKISMEENEVEPLFPVFFSHYSDNPFGHFTFVNNEENDIYDVEVSILVDSFMITPYIIYQAPQVGRGDSFEVSACALFNENILELIQPKSSDLEVTVTYYSIGKKQTSTYNIPVTALSRNSMTWEDDRRAAAFVSGRDATAQRFARLVKTAVRNNLRKDIPENVQYAAAIFGALKAFGINYVVDPSSAFTDNVGTAAVDFLQFPYQTLLYHGGDCDDLTILNCSLLEALGIETAFITVPGHIYMAFDSGLSADKIGSVRKGYYIVAEGKLWVPVEITLSQDTFSLAWSYGAREWRKAGENAALIPLKNAWSLYLPISVPDSDVNIDMPSQDILIKHFTEARYY</sequence>
<proteinExistence type="predicted"/>
<dbReference type="EMBL" id="FOFU01000004">
    <property type="protein sequence ID" value="SEQ41967.1"/>
    <property type="molecule type" value="Genomic_DNA"/>
</dbReference>
<evidence type="ECO:0000313" key="1">
    <source>
        <dbReference type="EMBL" id="SEQ41967.1"/>
    </source>
</evidence>
<gene>
    <name evidence="1" type="ORF">SAMN04487977_104181</name>
</gene>
<organism evidence="1 2">
    <name type="scientific">Treponema bryantii</name>
    <dbReference type="NCBI Taxonomy" id="163"/>
    <lineage>
        <taxon>Bacteria</taxon>
        <taxon>Pseudomonadati</taxon>
        <taxon>Spirochaetota</taxon>
        <taxon>Spirochaetia</taxon>
        <taxon>Spirochaetales</taxon>
        <taxon>Treponemataceae</taxon>
        <taxon>Treponema</taxon>
    </lineage>
</organism>
<reference evidence="1 2" key="1">
    <citation type="submission" date="2016-10" db="EMBL/GenBank/DDBJ databases">
        <authorList>
            <person name="de Groot N.N."/>
        </authorList>
    </citation>
    <scope>NUCLEOTIDE SEQUENCE [LARGE SCALE GENOMIC DNA]</scope>
    <source>
        <strain evidence="1 2">B25</strain>
    </source>
</reference>
<evidence type="ECO:0008006" key="3">
    <source>
        <dbReference type="Google" id="ProtNLM"/>
    </source>
</evidence>
<dbReference type="RefSeq" id="WP_074643141.1">
    <property type="nucleotide sequence ID" value="NZ_FOFU01000004.1"/>
</dbReference>
<protein>
    <recommendedName>
        <fullName evidence="3">Transglutaminase-like superfamily protein</fullName>
    </recommendedName>
</protein>
<dbReference type="AlphaFoldDB" id="A0A1H9FVU5"/>
<evidence type="ECO:0000313" key="2">
    <source>
        <dbReference type="Proteomes" id="UP000182360"/>
    </source>
</evidence>
<keyword evidence="2" id="KW-1185">Reference proteome</keyword>
<dbReference type="Proteomes" id="UP000182360">
    <property type="component" value="Unassembled WGS sequence"/>
</dbReference>
<dbReference type="OrthoDB" id="9789740at2"/>
<accession>A0A1H9FVU5</accession>
<dbReference type="Gene3D" id="3.10.620.30">
    <property type="match status" value="1"/>
</dbReference>